<evidence type="ECO:0000259" key="4">
    <source>
        <dbReference type="PROSITE" id="PS51387"/>
    </source>
</evidence>
<protein>
    <recommendedName>
        <fullName evidence="4">FAD-binding PCMH-type domain-containing protein</fullName>
    </recommendedName>
</protein>
<dbReference type="EMBL" id="JAAAJB010000207">
    <property type="protein sequence ID" value="KAG0261730.1"/>
    <property type="molecule type" value="Genomic_DNA"/>
</dbReference>
<proteinExistence type="inferred from homology"/>
<dbReference type="InterPro" id="IPR006094">
    <property type="entry name" value="Oxid_FAD_bind_N"/>
</dbReference>
<evidence type="ECO:0000256" key="1">
    <source>
        <dbReference type="ARBA" id="ARBA00005466"/>
    </source>
</evidence>
<feature type="signal peptide" evidence="3">
    <location>
        <begin position="1"/>
        <end position="27"/>
    </location>
</feature>
<keyword evidence="3" id="KW-0732">Signal</keyword>
<dbReference type="Proteomes" id="UP000807716">
    <property type="component" value="Unassembled WGS sequence"/>
</dbReference>
<dbReference type="Gene3D" id="3.30.465.10">
    <property type="match status" value="2"/>
</dbReference>
<dbReference type="PANTHER" id="PTHR13878:SF91">
    <property type="entry name" value="FAD BINDING DOMAIN PROTEIN (AFU_ORTHOLOGUE AFUA_6G12070)-RELATED"/>
    <property type="match status" value="1"/>
</dbReference>
<feature type="domain" description="FAD-binding PCMH-type" evidence="4">
    <location>
        <begin position="134"/>
        <end position="317"/>
    </location>
</feature>
<dbReference type="Pfam" id="PF08031">
    <property type="entry name" value="BBE"/>
    <property type="match status" value="1"/>
</dbReference>
<reference evidence="5" key="1">
    <citation type="journal article" date="2020" name="Fungal Divers.">
        <title>Resolving the Mortierellaceae phylogeny through synthesis of multi-gene phylogenetics and phylogenomics.</title>
        <authorList>
            <person name="Vandepol N."/>
            <person name="Liber J."/>
            <person name="Desiro A."/>
            <person name="Na H."/>
            <person name="Kennedy M."/>
            <person name="Barry K."/>
            <person name="Grigoriev I.V."/>
            <person name="Miller A.N."/>
            <person name="O'Donnell K."/>
            <person name="Stajich J.E."/>
            <person name="Bonito G."/>
        </authorList>
    </citation>
    <scope>NUCLEOTIDE SEQUENCE</scope>
    <source>
        <strain evidence="5">BC1065</strain>
    </source>
</reference>
<keyword evidence="6" id="KW-1185">Reference proteome</keyword>
<name>A0A9P6Q6H7_9FUNG</name>
<organism evidence="5 6">
    <name type="scientific">Actinomortierella ambigua</name>
    <dbReference type="NCBI Taxonomy" id="1343610"/>
    <lineage>
        <taxon>Eukaryota</taxon>
        <taxon>Fungi</taxon>
        <taxon>Fungi incertae sedis</taxon>
        <taxon>Mucoromycota</taxon>
        <taxon>Mortierellomycotina</taxon>
        <taxon>Mortierellomycetes</taxon>
        <taxon>Mortierellales</taxon>
        <taxon>Mortierellaceae</taxon>
        <taxon>Actinomortierella</taxon>
    </lineage>
</organism>
<dbReference type="PANTHER" id="PTHR13878">
    <property type="entry name" value="GULONOLACTONE OXIDASE"/>
    <property type="match status" value="1"/>
</dbReference>
<sequence>MRLSPSSLLPLTVWLSVALLAVAPASAAAPDDTDPLEHSRTRLQCKCQPTQPCWPSDSAWSALKEAVGGRLIATKPVAYVCHPEHYDKAKCDVVKKDYYYGVWRQNQPGALQMTNWETHRGEGCLLNQTTACLQGAVPLYTVNVSTVADVQASVRFAAKHNLRLSIKNTGHDYLGRSTAPASLSLWTYFKKKIQVVDSFVPDGALKGTEGTNAIVFEAGAQWIDAYKEVAKHNRIVVGGMAATVGTSGGYCLSGGHSPFSPRHGLCVDNVLQYKVVTADGELRVANAYQHQDLFWALRGGGPGFGVVVEAVYRTHVAPKHLNFAVVVIASNITAQMDKVVQDYYSRVPKWVKDEGWSGYVNIAANYIGAMLFLPDASLDTARASLQPFVDHARSLGSDIEILNNTIIQVPSLYEIFKASTPVTSVQDSGANVVLGSRLIPRTMFKTPEGTKKLTLTMRKVLEDFQDNDKNYLVLMVADGQVAKGNARETSVVPAWRDAQVFINFGAGWPDDTPYAQQVALQRKVTKATDRLRQMTPGSGTYQNEADPDEPNFQQSFFGANYPRLYKLKHKYDPHGLFICRRCVGSDDWNTDGSCPRRR</sequence>
<dbReference type="GO" id="GO:0016491">
    <property type="term" value="F:oxidoreductase activity"/>
    <property type="evidence" value="ECO:0007669"/>
    <property type="project" value="UniProtKB-KW"/>
</dbReference>
<dbReference type="InterPro" id="IPR016166">
    <property type="entry name" value="FAD-bd_PCMH"/>
</dbReference>
<keyword evidence="2" id="KW-0560">Oxidoreductase</keyword>
<dbReference type="InterPro" id="IPR036318">
    <property type="entry name" value="FAD-bd_PCMH-like_sf"/>
</dbReference>
<dbReference type="OrthoDB" id="9983560at2759"/>
<dbReference type="InterPro" id="IPR050432">
    <property type="entry name" value="FAD-linked_Oxidoreductases_BP"/>
</dbReference>
<feature type="chain" id="PRO_5040166849" description="FAD-binding PCMH-type domain-containing protein" evidence="3">
    <location>
        <begin position="28"/>
        <end position="598"/>
    </location>
</feature>
<dbReference type="GO" id="GO:0071949">
    <property type="term" value="F:FAD binding"/>
    <property type="evidence" value="ECO:0007669"/>
    <property type="project" value="InterPro"/>
</dbReference>
<dbReference type="SUPFAM" id="SSF56176">
    <property type="entry name" value="FAD-binding/transporter-associated domain-like"/>
    <property type="match status" value="1"/>
</dbReference>
<dbReference type="AlphaFoldDB" id="A0A9P6Q6H7"/>
<dbReference type="InterPro" id="IPR016169">
    <property type="entry name" value="FAD-bd_PCMH_sub2"/>
</dbReference>
<accession>A0A9P6Q6H7</accession>
<evidence type="ECO:0000256" key="3">
    <source>
        <dbReference type="SAM" id="SignalP"/>
    </source>
</evidence>
<evidence type="ECO:0000256" key="2">
    <source>
        <dbReference type="ARBA" id="ARBA00023002"/>
    </source>
</evidence>
<comment type="similarity">
    <text evidence="1">Belongs to the oxygen-dependent FAD-linked oxidoreductase family.</text>
</comment>
<comment type="caution">
    <text evidence="5">The sequence shown here is derived from an EMBL/GenBank/DDBJ whole genome shotgun (WGS) entry which is preliminary data.</text>
</comment>
<evidence type="ECO:0000313" key="6">
    <source>
        <dbReference type="Proteomes" id="UP000807716"/>
    </source>
</evidence>
<dbReference type="PROSITE" id="PS51387">
    <property type="entry name" value="FAD_PCMH"/>
    <property type="match status" value="1"/>
</dbReference>
<gene>
    <name evidence="5" type="ORF">DFQ27_002785</name>
</gene>
<dbReference type="Pfam" id="PF01565">
    <property type="entry name" value="FAD_binding_4"/>
    <property type="match status" value="1"/>
</dbReference>
<evidence type="ECO:0000313" key="5">
    <source>
        <dbReference type="EMBL" id="KAG0261730.1"/>
    </source>
</evidence>
<dbReference type="InterPro" id="IPR012951">
    <property type="entry name" value="BBE"/>
</dbReference>